<dbReference type="PANTHER" id="PTHR45947">
    <property type="entry name" value="SULFOQUINOVOSYL TRANSFERASE SQD2"/>
    <property type="match status" value="1"/>
</dbReference>
<dbReference type="Pfam" id="PF13579">
    <property type="entry name" value="Glyco_trans_4_4"/>
    <property type="match status" value="1"/>
</dbReference>
<reference evidence="5 6" key="1">
    <citation type="submission" date="2024-09" db="EMBL/GenBank/DDBJ databases">
        <authorList>
            <person name="Sun Q."/>
            <person name="Mori K."/>
        </authorList>
    </citation>
    <scope>NUCLEOTIDE SEQUENCE [LARGE SCALE GENOMIC DNA]</scope>
    <source>
        <strain evidence="5 6">JCM 9626</strain>
    </source>
</reference>
<dbReference type="PANTHER" id="PTHR45947:SF3">
    <property type="entry name" value="SULFOQUINOVOSYL TRANSFERASE SQD2"/>
    <property type="match status" value="1"/>
</dbReference>
<proteinExistence type="predicted"/>
<dbReference type="Pfam" id="PF13692">
    <property type="entry name" value="Glyco_trans_1_4"/>
    <property type="match status" value="1"/>
</dbReference>
<dbReference type="Proteomes" id="UP001589750">
    <property type="component" value="Unassembled WGS sequence"/>
</dbReference>
<dbReference type="CDD" id="cd03794">
    <property type="entry name" value="GT4_WbuB-like"/>
    <property type="match status" value="1"/>
</dbReference>
<name>A0ABV5K784_9ACTN</name>
<keyword evidence="1" id="KW-0328">Glycosyltransferase</keyword>
<dbReference type="Gene3D" id="3.40.50.2000">
    <property type="entry name" value="Glycogen Phosphorylase B"/>
    <property type="match status" value="2"/>
</dbReference>
<evidence type="ECO:0000256" key="1">
    <source>
        <dbReference type="ARBA" id="ARBA00022676"/>
    </source>
</evidence>
<organism evidence="5 6">
    <name type="scientific">Nocardioides plantarum</name>
    <dbReference type="NCBI Taxonomy" id="29299"/>
    <lineage>
        <taxon>Bacteria</taxon>
        <taxon>Bacillati</taxon>
        <taxon>Actinomycetota</taxon>
        <taxon>Actinomycetes</taxon>
        <taxon>Propionibacteriales</taxon>
        <taxon>Nocardioidaceae</taxon>
        <taxon>Nocardioides</taxon>
    </lineage>
</organism>
<protein>
    <submittedName>
        <fullName evidence="5">Glycosyltransferase family 4 protein</fullName>
    </submittedName>
</protein>
<dbReference type="EMBL" id="JBHMDG010000007">
    <property type="protein sequence ID" value="MFB9312599.1"/>
    <property type="molecule type" value="Genomic_DNA"/>
</dbReference>
<accession>A0ABV5K784</accession>
<evidence type="ECO:0000256" key="3">
    <source>
        <dbReference type="SAM" id="MobiDB-lite"/>
    </source>
</evidence>
<sequence length="524" mass="55673">MPWHPLIAASVARRHLDQGPGHALRIARRVLPARARSVLPAPSSDRASATREWPTVAATQARRSGRRRRAARLQGEVAALRPDLRPDPRTAAAPSPGPRHAPVRARADVPVGVTHLVTAALPETVAGYTVRTHRIARAQAAAGHRVQVVTRLGFPVTRGHLRADALVALDGVDYRRLLATLPARADHGLARDASLTQALVEQAGAGVLHAHSTHVNAQVALTVGGRLGVPVVYEVRGFQEETRRSADPDRTLTEHYRLTRDAETWCARHADAVVTLSPSMRDELVARGIDGDRIHLAPNAVDEAWLRVDDADRAAAAALRASLGFADDDLVVAAVGTLNAYEGLDVLVGAIGLLASEAAASTTPGGPTVRLLVVGNGPERDRLARLAEGLPVTLLGAVPPDDVRRWLLAADVSALPRLDLPVTRLVPPLKPVEAMALGRPVVASDLPPTLGLVRDGETGLRVAPGDPVALAAALRTLATDPDLRRRLGRAAAEHVAATHTWSAVASLYSDLYTQLIHQREETPA</sequence>
<feature type="domain" description="Glycosyltransferase subfamily 4-like N-terminal" evidence="4">
    <location>
        <begin position="127"/>
        <end position="299"/>
    </location>
</feature>
<evidence type="ECO:0000256" key="2">
    <source>
        <dbReference type="ARBA" id="ARBA00022679"/>
    </source>
</evidence>
<dbReference type="InterPro" id="IPR050194">
    <property type="entry name" value="Glycosyltransferase_grp1"/>
</dbReference>
<feature type="region of interest" description="Disordered" evidence="3">
    <location>
        <begin position="40"/>
        <end position="103"/>
    </location>
</feature>
<comment type="caution">
    <text evidence="5">The sequence shown here is derived from an EMBL/GenBank/DDBJ whole genome shotgun (WGS) entry which is preliminary data.</text>
</comment>
<evidence type="ECO:0000313" key="6">
    <source>
        <dbReference type="Proteomes" id="UP001589750"/>
    </source>
</evidence>
<evidence type="ECO:0000259" key="4">
    <source>
        <dbReference type="Pfam" id="PF13579"/>
    </source>
</evidence>
<dbReference type="RefSeq" id="WP_140007622.1">
    <property type="nucleotide sequence ID" value="NZ_JBHMDG010000007.1"/>
</dbReference>
<evidence type="ECO:0000313" key="5">
    <source>
        <dbReference type="EMBL" id="MFB9312599.1"/>
    </source>
</evidence>
<keyword evidence="6" id="KW-1185">Reference proteome</keyword>
<keyword evidence="2" id="KW-0808">Transferase</keyword>
<gene>
    <name evidence="5" type="ORF">ACFFRI_06035</name>
</gene>
<dbReference type="InterPro" id="IPR028098">
    <property type="entry name" value="Glyco_trans_4-like_N"/>
</dbReference>
<dbReference type="SUPFAM" id="SSF53756">
    <property type="entry name" value="UDP-Glycosyltransferase/glycogen phosphorylase"/>
    <property type="match status" value="1"/>
</dbReference>